<sequence length="311" mass="37305">MELFAAFLLFILIGMMIMAMVFYRQAKKINKERNYVLPNLGTKNYGEEYKIAMKHMLQHLEQSYPKNYRAWIQERVIREHYISLIEFENRWFEWERFLIMAALLKTTPMYSEEVDSVWHEMLMFTREYEEFSNLFLKTTLHHAPNISNPVTKQTVTDEDTPSPSVETPQEQRAWFDLIYLLLFEPTPYSVTVLGPFLRHTFSKEVISNFKTLTLDELKKKYFHTNVIEHFAFMDEIVESLIAQIQSMIEKVDSHVDIHGTDIKRFRLNTTVQPKNVHPLQNHLIGTLFLTMYHYEHFFEQNKKWYKEKLGP</sequence>
<dbReference type="AlphaFoldDB" id="A0A6I4VTP7"/>
<name>A0A6I4VTP7_9BACL</name>
<gene>
    <name evidence="3" type="ORF">GSM42_09135</name>
</gene>
<protein>
    <submittedName>
        <fullName evidence="3">Uncharacterized protein</fullName>
    </submittedName>
</protein>
<feature type="transmembrane region" description="Helical" evidence="2">
    <location>
        <begin position="6"/>
        <end position="23"/>
    </location>
</feature>
<feature type="region of interest" description="Disordered" evidence="1">
    <location>
        <begin position="147"/>
        <end position="166"/>
    </location>
</feature>
<keyword evidence="4" id="KW-1185">Reference proteome</keyword>
<dbReference type="RefSeq" id="WP_160801237.1">
    <property type="nucleotide sequence ID" value="NZ_WUUL01000005.1"/>
</dbReference>
<comment type="caution">
    <text evidence="3">The sequence shown here is derived from an EMBL/GenBank/DDBJ whole genome shotgun (WGS) entry which is preliminary data.</text>
</comment>
<evidence type="ECO:0000256" key="2">
    <source>
        <dbReference type="SAM" id="Phobius"/>
    </source>
</evidence>
<reference evidence="3 4" key="1">
    <citation type="submission" date="2019-12" db="EMBL/GenBank/DDBJ databases">
        <title>Whole-genome analyses of novel actinobacteria.</title>
        <authorList>
            <person name="Sahin N."/>
            <person name="Saygin H."/>
        </authorList>
    </citation>
    <scope>NUCLEOTIDE SEQUENCE [LARGE SCALE GENOMIC DNA]</scope>
    <source>
        <strain evidence="3 4">KC615</strain>
    </source>
</reference>
<keyword evidence="2" id="KW-0812">Transmembrane</keyword>
<dbReference type="Proteomes" id="UP000430692">
    <property type="component" value="Unassembled WGS sequence"/>
</dbReference>
<dbReference type="EMBL" id="WUUL01000005">
    <property type="protein sequence ID" value="MXQ53878.1"/>
    <property type="molecule type" value="Genomic_DNA"/>
</dbReference>
<evidence type="ECO:0000256" key="1">
    <source>
        <dbReference type="SAM" id="MobiDB-lite"/>
    </source>
</evidence>
<evidence type="ECO:0000313" key="3">
    <source>
        <dbReference type="EMBL" id="MXQ53878.1"/>
    </source>
</evidence>
<keyword evidence="2" id="KW-0472">Membrane</keyword>
<keyword evidence="2" id="KW-1133">Transmembrane helix</keyword>
<accession>A0A6I4VTP7</accession>
<evidence type="ECO:0000313" key="4">
    <source>
        <dbReference type="Proteomes" id="UP000430692"/>
    </source>
</evidence>
<organism evidence="3 4">
    <name type="scientific">Shimazuella alba</name>
    <dbReference type="NCBI Taxonomy" id="2690964"/>
    <lineage>
        <taxon>Bacteria</taxon>
        <taxon>Bacillati</taxon>
        <taxon>Bacillota</taxon>
        <taxon>Bacilli</taxon>
        <taxon>Bacillales</taxon>
        <taxon>Thermoactinomycetaceae</taxon>
        <taxon>Shimazuella</taxon>
    </lineage>
</organism>
<proteinExistence type="predicted"/>